<comment type="caution">
    <text evidence="2">The sequence shown here is derived from an EMBL/GenBank/DDBJ whole genome shotgun (WGS) entry which is preliminary data.</text>
</comment>
<dbReference type="AlphaFoldDB" id="A0A9W4KC04"/>
<proteinExistence type="predicted"/>
<evidence type="ECO:0000256" key="1">
    <source>
        <dbReference type="SAM" id="MobiDB-lite"/>
    </source>
</evidence>
<sequence>MDDSAPVVAGILGYPDTASFFRLISTDCPDTRQIIIDLFRDRDNKFGFADSAEVPPGLRSIRNSMVIIAFNHSAKYSAALLAESACLSTPHFEPGDVFDLRTLWYVRRLLLSRAQDLGRQSQVLTTPFNFEAKETLICWKILVYFARRMAKAKSIDAYLSSTPHVRVALKPELTTSRSLAPGSISLLSPGHGTSAESHDDIQAPPGRS</sequence>
<feature type="region of interest" description="Disordered" evidence="1">
    <location>
        <begin position="188"/>
        <end position="208"/>
    </location>
</feature>
<evidence type="ECO:0000313" key="2">
    <source>
        <dbReference type="EMBL" id="CAG8898331.1"/>
    </source>
</evidence>
<gene>
    <name evidence="2" type="ORF">PEGY_LOCUS5100</name>
</gene>
<dbReference type="OrthoDB" id="4362643at2759"/>
<name>A0A9W4KC04_9EURO</name>
<dbReference type="Proteomes" id="UP001154252">
    <property type="component" value="Unassembled WGS sequence"/>
</dbReference>
<reference evidence="2" key="1">
    <citation type="submission" date="2021-07" db="EMBL/GenBank/DDBJ databases">
        <authorList>
            <person name="Branca A.L. A."/>
        </authorList>
    </citation>
    <scope>NUCLEOTIDE SEQUENCE</scope>
</reference>
<evidence type="ECO:0000313" key="3">
    <source>
        <dbReference type="Proteomes" id="UP001154252"/>
    </source>
</evidence>
<organism evidence="2 3">
    <name type="scientific">Penicillium egyptiacum</name>
    <dbReference type="NCBI Taxonomy" id="1303716"/>
    <lineage>
        <taxon>Eukaryota</taxon>
        <taxon>Fungi</taxon>
        <taxon>Dikarya</taxon>
        <taxon>Ascomycota</taxon>
        <taxon>Pezizomycotina</taxon>
        <taxon>Eurotiomycetes</taxon>
        <taxon>Eurotiomycetidae</taxon>
        <taxon>Eurotiales</taxon>
        <taxon>Aspergillaceae</taxon>
        <taxon>Penicillium</taxon>
    </lineage>
</organism>
<accession>A0A9W4KC04</accession>
<dbReference type="EMBL" id="CAJVRC010000863">
    <property type="protein sequence ID" value="CAG8898331.1"/>
    <property type="molecule type" value="Genomic_DNA"/>
</dbReference>
<keyword evidence="3" id="KW-1185">Reference proteome</keyword>
<protein>
    <submittedName>
        <fullName evidence="2">Uncharacterized protein</fullName>
    </submittedName>
</protein>